<evidence type="ECO:0000313" key="3">
    <source>
        <dbReference type="Proteomes" id="UP000501568"/>
    </source>
</evidence>
<organism evidence="2 3">
    <name type="scientific">Stakelama tenebrarum</name>
    <dbReference type="NCBI Taxonomy" id="2711215"/>
    <lineage>
        <taxon>Bacteria</taxon>
        <taxon>Pseudomonadati</taxon>
        <taxon>Pseudomonadota</taxon>
        <taxon>Alphaproteobacteria</taxon>
        <taxon>Sphingomonadales</taxon>
        <taxon>Sphingomonadaceae</taxon>
        <taxon>Stakelama</taxon>
    </lineage>
</organism>
<dbReference type="AlphaFoldDB" id="A0A6G6Y5B4"/>
<evidence type="ECO:0000313" key="2">
    <source>
        <dbReference type="EMBL" id="QIG80089.1"/>
    </source>
</evidence>
<proteinExistence type="predicted"/>
<dbReference type="KEGG" id="spzr:G5C33_10060"/>
<dbReference type="PROSITE" id="PS50943">
    <property type="entry name" value="HTH_CROC1"/>
    <property type="match status" value="1"/>
</dbReference>
<dbReference type="Proteomes" id="UP000501568">
    <property type="component" value="Chromosome"/>
</dbReference>
<feature type="domain" description="HTH cro/C1-type" evidence="1">
    <location>
        <begin position="6"/>
        <end position="62"/>
    </location>
</feature>
<dbReference type="Gene3D" id="1.10.260.40">
    <property type="entry name" value="lambda repressor-like DNA-binding domains"/>
    <property type="match status" value="1"/>
</dbReference>
<accession>A0A6G6Y5B4</accession>
<evidence type="ECO:0000259" key="1">
    <source>
        <dbReference type="PROSITE" id="PS50943"/>
    </source>
</evidence>
<name>A0A6G6Y5B4_9SPHN</name>
<dbReference type="InterPro" id="IPR001387">
    <property type="entry name" value="Cro/C1-type_HTH"/>
</dbReference>
<dbReference type="RefSeq" id="WP_165327092.1">
    <property type="nucleotide sequence ID" value="NZ_CP049109.1"/>
</dbReference>
<protein>
    <submittedName>
        <fullName evidence="2">Helix-turn-helix domain-containing protein</fullName>
    </submittedName>
</protein>
<reference evidence="2 3" key="1">
    <citation type="submission" date="2020-02" db="EMBL/GenBank/DDBJ databases">
        <authorList>
            <person name="Zheng R.K."/>
            <person name="Sun C.M."/>
        </authorList>
    </citation>
    <scope>NUCLEOTIDE SEQUENCE [LARGE SCALE GENOMIC DNA]</scope>
    <source>
        <strain evidence="3">zrk23</strain>
    </source>
</reference>
<dbReference type="CDD" id="cd00093">
    <property type="entry name" value="HTH_XRE"/>
    <property type="match status" value="1"/>
</dbReference>
<dbReference type="SUPFAM" id="SSF47413">
    <property type="entry name" value="lambda repressor-like DNA-binding domains"/>
    <property type="match status" value="1"/>
</dbReference>
<dbReference type="Pfam" id="PF01381">
    <property type="entry name" value="HTH_3"/>
    <property type="match status" value="1"/>
</dbReference>
<dbReference type="InterPro" id="IPR010982">
    <property type="entry name" value="Lambda_DNA-bd_dom_sf"/>
</dbReference>
<sequence length="76" mass="8219">MTGPEIRAARDAFGLSAEGLARLLEVQSGRTVRKWESGDRKISGPASVLLRALLESQSVRQYFGVVIEADSTAKSK</sequence>
<keyword evidence="3" id="KW-1185">Reference proteome</keyword>
<dbReference type="EMBL" id="CP049109">
    <property type="protein sequence ID" value="QIG80089.1"/>
    <property type="molecule type" value="Genomic_DNA"/>
</dbReference>
<dbReference type="GO" id="GO:0003677">
    <property type="term" value="F:DNA binding"/>
    <property type="evidence" value="ECO:0007669"/>
    <property type="project" value="InterPro"/>
</dbReference>
<gene>
    <name evidence="2" type="ORF">G5C33_10060</name>
</gene>